<evidence type="ECO:0000256" key="3">
    <source>
        <dbReference type="PROSITE-ProRule" id="PRU00982"/>
    </source>
</evidence>
<dbReference type="InterPro" id="IPR027356">
    <property type="entry name" value="NPH3_dom"/>
</dbReference>
<dbReference type="Proteomes" id="UP001443914">
    <property type="component" value="Unassembled WGS sequence"/>
</dbReference>
<dbReference type="Pfam" id="PF00651">
    <property type="entry name" value="BTB"/>
    <property type="match status" value="1"/>
</dbReference>
<gene>
    <name evidence="7" type="ORF">RND81_07G170000</name>
</gene>
<protein>
    <submittedName>
        <fullName evidence="7">Uncharacterized protein</fullName>
    </submittedName>
</protein>
<evidence type="ECO:0000256" key="1">
    <source>
        <dbReference type="ARBA" id="ARBA00004906"/>
    </source>
</evidence>
<feature type="domain" description="NPH3" evidence="6">
    <location>
        <begin position="210"/>
        <end position="501"/>
    </location>
</feature>
<sequence>MACMRLGSKSDALRREGQTWICPSGLASDVTIEVGDTKFQLHKFPLISRSGLLEKRIGQSKSEEGSNCIVKLEDVPGGSKSIELVAKFCYGMKLEITSLNVVALRCAAEYLEMTEEYGEGNLISQTEAFLSEVFNSWTDSMQALGTCEEVLTQAEKVHVVSRCINSLAIKACSDPNLSGWPISGQSKSSKDKPMWNGISYANKMGPTFNDWWYQDTSSLSFLLYKRFIKAVEARGMKPEKVSGSIMHYANKNIPLMNKQTNFIDENETSSTQSNQTHLESDQKQLLEEIVNILPTQKGVTPTKFLLKLLKTAMSLHTSPSCVENLEKRVGLQLDQASLVDLLIPNTSESIETLYDLDCVQRIVDHFVQMQLNVSETSSPVIIEDIGQSISASQPISSMTLVAELVDSYLAEVAPDVNVKPPKFQSLAAIIPDYARTRYDGFYHAIDIYLKAHPWLTESEREQICRLMNCQKLSLEASTHAAQNERLPLRVIVQVLFFEQLRLRTQISGWLFAPNSLDNSINRNQDEISENGQLVVVGGDVKERVSELEKECLTMRKEIEKLAKTKKRWSIFSKMFPRPKPRVNKLTESKPTPPKTRKQTVSSETQDNNA</sequence>
<dbReference type="EMBL" id="JBDFQZ010000007">
    <property type="protein sequence ID" value="KAK9707060.1"/>
    <property type="molecule type" value="Genomic_DNA"/>
</dbReference>
<dbReference type="AlphaFoldDB" id="A0AAW1JTB8"/>
<comment type="caution">
    <text evidence="7">The sequence shown here is derived from an EMBL/GenBank/DDBJ whole genome shotgun (WGS) entry which is preliminary data.</text>
</comment>
<comment type="pathway">
    <text evidence="1">Protein modification; protein ubiquitination.</text>
</comment>
<dbReference type="InterPro" id="IPR011333">
    <property type="entry name" value="SKP1/BTB/POZ_sf"/>
</dbReference>
<keyword evidence="2" id="KW-0833">Ubl conjugation pathway</keyword>
<comment type="similarity">
    <text evidence="3">Belongs to the NPH3 family.</text>
</comment>
<name>A0AAW1JTB8_SAPOF</name>
<accession>A0AAW1JTB8</accession>
<evidence type="ECO:0000256" key="2">
    <source>
        <dbReference type="ARBA" id="ARBA00022786"/>
    </source>
</evidence>
<feature type="region of interest" description="Disordered" evidence="4">
    <location>
        <begin position="572"/>
        <end position="609"/>
    </location>
</feature>
<evidence type="ECO:0000259" key="6">
    <source>
        <dbReference type="PROSITE" id="PS51649"/>
    </source>
</evidence>
<organism evidence="7 8">
    <name type="scientific">Saponaria officinalis</name>
    <name type="common">Common soapwort</name>
    <name type="synonym">Lychnis saponaria</name>
    <dbReference type="NCBI Taxonomy" id="3572"/>
    <lineage>
        <taxon>Eukaryota</taxon>
        <taxon>Viridiplantae</taxon>
        <taxon>Streptophyta</taxon>
        <taxon>Embryophyta</taxon>
        <taxon>Tracheophyta</taxon>
        <taxon>Spermatophyta</taxon>
        <taxon>Magnoliopsida</taxon>
        <taxon>eudicotyledons</taxon>
        <taxon>Gunneridae</taxon>
        <taxon>Pentapetalae</taxon>
        <taxon>Caryophyllales</taxon>
        <taxon>Caryophyllaceae</taxon>
        <taxon>Caryophylleae</taxon>
        <taxon>Saponaria</taxon>
    </lineage>
</organism>
<evidence type="ECO:0000313" key="7">
    <source>
        <dbReference type="EMBL" id="KAK9707060.1"/>
    </source>
</evidence>
<feature type="compositionally biased region" description="Polar residues" evidence="4">
    <location>
        <begin position="598"/>
        <end position="609"/>
    </location>
</feature>
<dbReference type="InterPro" id="IPR000210">
    <property type="entry name" value="BTB/POZ_dom"/>
</dbReference>
<dbReference type="Pfam" id="PF03000">
    <property type="entry name" value="NPH3"/>
    <property type="match status" value="1"/>
</dbReference>
<dbReference type="InterPro" id="IPR043454">
    <property type="entry name" value="NPH3/RPT2-like"/>
</dbReference>
<dbReference type="Gene3D" id="3.30.710.10">
    <property type="entry name" value="Potassium Channel Kv1.1, Chain A"/>
    <property type="match status" value="1"/>
</dbReference>
<evidence type="ECO:0000259" key="5">
    <source>
        <dbReference type="PROSITE" id="PS50097"/>
    </source>
</evidence>
<feature type="domain" description="BTB" evidence="5">
    <location>
        <begin position="28"/>
        <end position="98"/>
    </location>
</feature>
<reference evidence="7" key="1">
    <citation type="submission" date="2024-03" db="EMBL/GenBank/DDBJ databases">
        <title>WGS assembly of Saponaria officinalis var. Norfolk2.</title>
        <authorList>
            <person name="Jenkins J."/>
            <person name="Shu S."/>
            <person name="Grimwood J."/>
            <person name="Barry K."/>
            <person name="Goodstein D."/>
            <person name="Schmutz J."/>
            <person name="Leebens-Mack J."/>
            <person name="Osbourn A."/>
        </authorList>
    </citation>
    <scope>NUCLEOTIDE SEQUENCE [LARGE SCALE GENOMIC DNA]</scope>
    <source>
        <strain evidence="7">JIC</strain>
    </source>
</reference>
<evidence type="ECO:0000313" key="8">
    <source>
        <dbReference type="Proteomes" id="UP001443914"/>
    </source>
</evidence>
<proteinExistence type="inferred from homology"/>
<evidence type="ECO:0000256" key="4">
    <source>
        <dbReference type="SAM" id="MobiDB-lite"/>
    </source>
</evidence>
<dbReference type="PANTHER" id="PTHR32370">
    <property type="entry name" value="OS12G0117600 PROTEIN"/>
    <property type="match status" value="1"/>
</dbReference>
<keyword evidence="8" id="KW-1185">Reference proteome</keyword>
<dbReference type="SMART" id="SM00225">
    <property type="entry name" value="BTB"/>
    <property type="match status" value="1"/>
</dbReference>
<dbReference type="SUPFAM" id="SSF54695">
    <property type="entry name" value="POZ domain"/>
    <property type="match status" value="1"/>
</dbReference>
<dbReference type="PROSITE" id="PS51649">
    <property type="entry name" value="NPH3"/>
    <property type="match status" value="1"/>
</dbReference>
<dbReference type="PROSITE" id="PS50097">
    <property type="entry name" value="BTB"/>
    <property type="match status" value="1"/>
</dbReference>